<name>A0A0H5LZI7_YERIN</name>
<sequence length="127" mass="14176">MNKDSRVLGLRVIILLVSTLVATVYAETAMSTEAAERDPFQKVSTESCHLDRERLASWQLQGIVSGVEYQSGWGQWPNGNRQKLVVGQQLLPNWQVTHINSRQVNLQQLNPNIACAGQSSTQVLSMR</sequence>
<protein>
    <submittedName>
        <fullName evidence="1">Type IV pilus biogenesis protein PilP</fullName>
    </submittedName>
</protein>
<evidence type="ECO:0000313" key="1">
    <source>
        <dbReference type="EMBL" id="CRY56594.1"/>
    </source>
</evidence>
<accession>A0A0H5LZI7</accession>
<proteinExistence type="predicted"/>
<dbReference type="Proteomes" id="UP000043316">
    <property type="component" value="Unassembled WGS sequence"/>
</dbReference>
<organism evidence="1 2">
    <name type="scientific">Yersinia intermedia</name>
    <dbReference type="NCBI Taxonomy" id="631"/>
    <lineage>
        <taxon>Bacteria</taxon>
        <taxon>Pseudomonadati</taxon>
        <taxon>Pseudomonadota</taxon>
        <taxon>Gammaproteobacteria</taxon>
        <taxon>Enterobacterales</taxon>
        <taxon>Yersiniaceae</taxon>
        <taxon>Yersinia</taxon>
    </lineage>
</organism>
<dbReference type="AlphaFoldDB" id="A0A0H5LZI7"/>
<evidence type="ECO:0000313" key="2">
    <source>
        <dbReference type="Proteomes" id="UP000043316"/>
    </source>
</evidence>
<dbReference type="RefSeq" id="WP_419835861.1">
    <property type="nucleotide sequence ID" value="NZ_CWJI01000015.1"/>
</dbReference>
<gene>
    <name evidence="1" type="ORF">ERS008476_03638</name>
</gene>
<dbReference type="EMBL" id="CWJI01000015">
    <property type="protein sequence ID" value="CRY56594.1"/>
    <property type="molecule type" value="Genomic_DNA"/>
</dbReference>
<reference evidence="2" key="1">
    <citation type="submission" date="2015-03" db="EMBL/GenBank/DDBJ databases">
        <authorList>
            <consortium name="Pathogen Informatics"/>
        </authorList>
    </citation>
    <scope>NUCLEOTIDE SEQUENCE [LARGE SCALE GENOMIC DNA]</scope>
    <source>
        <strain evidence="2">R148</strain>
    </source>
</reference>